<gene>
    <name evidence="1" type="ORF">OWV82_017543</name>
</gene>
<evidence type="ECO:0000313" key="1">
    <source>
        <dbReference type="EMBL" id="KAJ4711536.1"/>
    </source>
</evidence>
<keyword evidence="2" id="KW-1185">Reference proteome</keyword>
<proteinExistence type="predicted"/>
<reference evidence="1 2" key="1">
    <citation type="journal article" date="2023" name="Science">
        <title>Complex scaffold remodeling in plant triterpene biosynthesis.</title>
        <authorList>
            <person name="De La Pena R."/>
            <person name="Hodgson H."/>
            <person name="Liu J.C."/>
            <person name="Stephenson M.J."/>
            <person name="Martin A.C."/>
            <person name="Owen C."/>
            <person name="Harkess A."/>
            <person name="Leebens-Mack J."/>
            <person name="Jimenez L.E."/>
            <person name="Osbourn A."/>
            <person name="Sattely E.S."/>
        </authorList>
    </citation>
    <scope>NUCLEOTIDE SEQUENCE [LARGE SCALE GENOMIC DNA]</scope>
    <source>
        <strain evidence="2">cv. JPN11</strain>
        <tissue evidence="1">Leaf</tissue>
    </source>
</reference>
<sequence length="1121" mass="120741">MACIKGVNRSASVALAPDAPYMAAGTMAGAVDLSFSSSANLEIFKLDFQSDDRDLPVVGESPSSERFNRLAWGKNGSGSEDFALGLVAGGLVDGSIDIWNPLTLIRSGATGGNPLVAHLSRHKGPVRGLEFNAIAPNLLASGADDGEICIWDLAAPAEPSHFPPLKGSGSAAQGEISFLSWNSKVQHILASTSYNGTTVVWDLKKQKPVISFSDSIRRRCSVLQWNPDVATQLVVASDEDGSPALRLWDMRNVMSPVKELVGHTKGVIAMSWCPTDSSYLLTCAKDNRTICWDTVTGEIVCELPAGTNWNFDVHWYPKIPGVISASSFDGKIGIYNIEGCSRYGVGESDFGAAPLRAPKWYKRPVGASFGFGGKLVSFHPKSPAGGVSEVLVHNLVTEDSLVSRSSEFEASIQNGERSSLRVLCEKKSEESKSEDDRETWGFLKVMFEDDGTARTKLLSHLGFSLPVEEKETVQDDLSQEVNGLRLEDTVTDKVGSEGHKEATVFAADNGEDFFNNLPSPKADTPVSTYDNTSAIESSVPIAQEPPEEADGLEESSDPSFDDSVQRALVVGDYRGAVAQCISANKMADALVIAHVGGPALWESTRDQYLKMSRSPYLKVVSAMVNNDLLSLVNTRPLKFWKETLALLCTFAQREEWTMLCDTLASKLMAAGNTLAATLCYICAGNIDKTVEIWSRSLAAGSESKPYVDLLQDLMEKTIVLALATGQKRFSASVCKLVEKYSEILASQGLLTTAMEYLKLLGSDELSPELTVLRDRISRSIEPEKEPTAMAYENSQLRGGPVHGVDQSKFGMVDSSQQYYQEPAPSQLHQSIPGGTYAESYQQPLGPYGNGRGYNSPSQFQPAPQPSLFIPSQAPQAPYAAPPPVTTQPAMRPFVPSTPPVLRNAEQYQQPTLGAQLYPGTSNPGYPVPPAPEAHVPSQVGSVPGPKMPKVVAPTPTPMGFMPMSGSGAIQRPGMGSMQPASPTQPSTVQPAVTPAAPPPTVQTADTSNVPAHQKPVINTLTRLFNETSEALGGSRANPAKKREIEDNSKKIGALFAKLNSGDISKNAGDKLVQLCQALDNNDFGTALQIQVLLTTSDWDECNFWLATLKRMIKTRQNVRLS</sequence>
<protein>
    <submittedName>
        <fullName evidence="1">Protein transport protein SEC31-like B-like</fullName>
    </submittedName>
</protein>
<accession>A0ACC1XJF1</accession>
<evidence type="ECO:0000313" key="2">
    <source>
        <dbReference type="Proteomes" id="UP001164539"/>
    </source>
</evidence>
<name>A0ACC1XJF1_MELAZ</name>
<dbReference type="Proteomes" id="UP001164539">
    <property type="component" value="Chromosome 9"/>
</dbReference>
<comment type="caution">
    <text evidence="1">The sequence shown here is derived from an EMBL/GenBank/DDBJ whole genome shotgun (WGS) entry which is preliminary data.</text>
</comment>
<dbReference type="EMBL" id="CM051402">
    <property type="protein sequence ID" value="KAJ4711536.1"/>
    <property type="molecule type" value="Genomic_DNA"/>
</dbReference>
<organism evidence="1 2">
    <name type="scientific">Melia azedarach</name>
    <name type="common">Chinaberry tree</name>
    <dbReference type="NCBI Taxonomy" id="155640"/>
    <lineage>
        <taxon>Eukaryota</taxon>
        <taxon>Viridiplantae</taxon>
        <taxon>Streptophyta</taxon>
        <taxon>Embryophyta</taxon>
        <taxon>Tracheophyta</taxon>
        <taxon>Spermatophyta</taxon>
        <taxon>Magnoliopsida</taxon>
        <taxon>eudicotyledons</taxon>
        <taxon>Gunneridae</taxon>
        <taxon>Pentapetalae</taxon>
        <taxon>rosids</taxon>
        <taxon>malvids</taxon>
        <taxon>Sapindales</taxon>
        <taxon>Meliaceae</taxon>
        <taxon>Melia</taxon>
    </lineage>
</organism>